<dbReference type="InterPro" id="IPR052513">
    <property type="entry name" value="Thioester_dehydratase-like"/>
</dbReference>
<dbReference type="Pfam" id="PF12172">
    <property type="entry name" value="zf-ChsH2"/>
    <property type="match status" value="1"/>
</dbReference>
<dbReference type="KEGG" id="bvc:CEP68_04515"/>
<sequence length="135" mass="14747">MEDAVKGLGADAPYWEALDRGELALPRCTSCGRWCWPAPFRCGSCGGWTFEWVSLPMTGVVYSWTRVWHPFGGAEDLDKPYVTASVALPQADGIRLFGLLEPGDRAEIGLPVVGRVCKTRPFGQETAAIRWTAAS</sequence>
<dbReference type="GO" id="GO:0003677">
    <property type="term" value="F:DNA binding"/>
    <property type="evidence" value="ECO:0007669"/>
    <property type="project" value="UniProtKB-KW"/>
</dbReference>
<dbReference type="AlphaFoldDB" id="A0A1Z3U6C5"/>
<dbReference type="PANTHER" id="PTHR34075:SF5">
    <property type="entry name" value="BLR3430 PROTEIN"/>
    <property type="match status" value="1"/>
</dbReference>
<dbReference type="Pfam" id="PF01796">
    <property type="entry name" value="OB_ChsH2_C"/>
    <property type="match status" value="1"/>
</dbReference>
<evidence type="ECO:0000259" key="2">
    <source>
        <dbReference type="Pfam" id="PF12172"/>
    </source>
</evidence>
<dbReference type="PANTHER" id="PTHR34075">
    <property type="entry name" value="BLR3430 PROTEIN"/>
    <property type="match status" value="1"/>
</dbReference>
<dbReference type="SUPFAM" id="SSF50249">
    <property type="entry name" value="Nucleic acid-binding proteins"/>
    <property type="match status" value="1"/>
</dbReference>
<evidence type="ECO:0000313" key="4">
    <source>
        <dbReference type="Proteomes" id="UP000197050"/>
    </source>
</evidence>
<gene>
    <name evidence="3" type="ORF">CEP68_04515</name>
</gene>
<dbReference type="InterPro" id="IPR002878">
    <property type="entry name" value="ChsH2_C"/>
</dbReference>
<proteinExistence type="predicted"/>
<dbReference type="Gene3D" id="6.10.30.10">
    <property type="match status" value="1"/>
</dbReference>
<feature type="domain" description="ChsH2 rubredoxin-like zinc ribbon" evidence="2">
    <location>
        <begin position="15"/>
        <end position="47"/>
    </location>
</feature>
<organism evidence="3 4">
    <name type="scientific">Brevundimonas vesicularis</name>
    <name type="common">Pseudomonas vesicularis</name>
    <dbReference type="NCBI Taxonomy" id="41276"/>
    <lineage>
        <taxon>Bacteria</taxon>
        <taxon>Pseudomonadati</taxon>
        <taxon>Pseudomonadota</taxon>
        <taxon>Alphaproteobacteria</taxon>
        <taxon>Caulobacterales</taxon>
        <taxon>Caulobacteraceae</taxon>
        <taxon>Brevundimonas</taxon>
    </lineage>
</organism>
<dbReference type="Proteomes" id="UP000197050">
    <property type="component" value="Chromosome"/>
</dbReference>
<dbReference type="EMBL" id="CP022048">
    <property type="protein sequence ID" value="ASE38818.1"/>
    <property type="molecule type" value="Genomic_DNA"/>
</dbReference>
<name>A0A1Z3U6C5_BREVE</name>
<dbReference type="InterPro" id="IPR012340">
    <property type="entry name" value="NA-bd_OB-fold"/>
</dbReference>
<keyword evidence="3" id="KW-0238">DNA-binding</keyword>
<evidence type="ECO:0000313" key="3">
    <source>
        <dbReference type="EMBL" id="ASE38818.1"/>
    </source>
</evidence>
<reference evidence="4" key="1">
    <citation type="submission" date="2017-06" db="EMBL/GenBank/DDBJ databases">
        <title>FDA dAtabase for Regulatory Grade micrObial Sequences (FDA-ARGOS): Supporting development and validation of Infectious Disease Dx tests.</title>
        <authorList>
            <person name="Minogue T."/>
            <person name="Wolcott M."/>
            <person name="Wasieloski L."/>
            <person name="Aguilar W."/>
            <person name="Moore D."/>
            <person name="Tallon L."/>
            <person name="Sadzewicz L."/>
            <person name="Sengamalay N."/>
            <person name="Ott S."/>
            <person name="Godinez A."/>
            <person name="Nagaraj S."/>
            <person name="Nadendla S."/>
            <person name="Geyer C."/>
            <person name="Sichtig H."/>
        </authorList>
    </citation>
    <scope>NUCLEOTIDE SEQUENCE [LARGE SCALE GENOMIC DNA]</scope>
    <source>
        <strain evidence="4">FDAARGOS_289</strain>
    </source>
</reference>
<feature type="domain" description="ChsH2 C-terminal OB-fold" evidence="1">
    <location>
        <begin position="52"/>
        <end position="112"/>
    </location>
</feature>
<protein>
    <submittedName>
        <fullName evidence="3">DNA-binding protein</fullName>
    </submittedName>
</protein>
<evidence type="ECO:0000259" key="1">
    <source>
        <dbReference type="Pfam" id="PF01796"/>
    </source>
</evidence>
<accession>A0A1Z3U6C5</accession>
<dbReference type="InterPro" id="IPR022002">
    <property type="entry name" value="ChsH2_Znr"/>
</dbReference>